<dbReference type="AlphaFoldDB" id="A0A9Q0N574"/>
<evidence type="ECO:0000256" key="12">
    <source>
        <dbReference type="SAM" id="MobiDB-lite"/>
    </source>
</evidence>
<dbReference type="InterPro" id="IPR000884">
    <property type="entry name" value="TSP1_rpt"/>
</dbReference>
<feature type="compositionally biased region" description="Basic and acidic residues" evidence="12">
    <location>
        <begin position="63"/>
        <end position="75"/>
    </location>
</feature>
<feature type="domain" description="Ig-like" evidence="15">
    <location>
        <begin position="244"/>
        <end position="341"/>
    </location>
</feature>
<evidence type="ECO:0000256" key="3">
    <source>
        <dbReference type="ARBA" id="ARBA00022473"/>
    </source>
</evidence>
<evidence type="ECO:0000256" key="14">
    <source>
        <dbReference type="SAM" id="SignalP"/>
    </source>
</evidence>
<dbReference type="InterPro" id="IPR052065">
    <property type="entry name" value="Compl_asym_regulator"/>
</dbReference>
<organism evidence="16 17">
    <name type="scientific">Pseudolycoriella hygida</name>
    <dbReference type="NCBI Taxonomy" id="35572"/>
    <lineage>
        <taxon>Eukaryota</taxon>
        <taxon>Metazoa</taxon>
        <taxon>Ecdysozoa</taxon>
        <taxon>Arthropoda</taxon>
        <taxon>Hexapoda</taxon>
        <taxon>Insecta</taxon>
        <taxon>Pterygota</taxon>
        <taxon>Neoptera</taxon>
        <taxon>Endopterygota</taxon>
        <taxon>Diptera</taxon>
        <taxon>Nematocera</taxon>
        <taxon>Sciaroidea</taxon>
        <taxon>Sciaridae</taxon>
        <taxon>Pseudolycoriella</taxon>
    </lineage>
</organism>
<gene>
    <name evidence="16" type="primary">unc-5_0</name>
    <name evidence="16" type="ORF">Bhyg_08753</name>
</gene>
<dbReference type="SUPFAM" id="SSF82895">
    <property type="entry name" value="TSP-1 type 1 repeat"/>
    <property type="match status" value="1"/>
</dbReference>
<dbReference type="PANTHER" id="PTHR22906:SF21">
    <property type="entry name" value="SEMA DOMAIN-CONTAINING PROTEIN"/>
    <property type="match status" value="1"/>
</dbReference>
<proteinExistence type="inferred from homology"/>
<comment type="similarity">
    <text evidence="2">Belongs to the unc-5 family.</text>
</comment>
<dbReference type="PANTHER" id="PTHR22906">
    <property type="entry name" value="PROPERDIN"/>
    <property type="match status" value="1"/>
</dbReference>
<feature type="region of interest" description="Disordered" evidence="12">
    <location>
        <begin position="104"/>
        <end position="132"/>
    </location>
</feature>
<keyword evidence="4 13" id="KW-0812">Transmembrane</keyword>
<evidence type="ECO:0000313" key="16">
    <source>
        <dbReference type="EMBL" id="KAJ6643788.1"/>
    </source>
</evidence>
<feature type="compositionally biased region" description="Basic and acidic residues" evidence="12">
    <location>
        <begin position="106"/>
        <end position="122"/>
    </location>
</feature>
<keyword evidence="11" id="KW-0393">Immunoglobulin domain</keyword>
<evidence type="ECO:0000256" key="11">
    <source>
        <dbReference type="ARBA" id="ARBA00023319"/>
    </source>
</evidence>
<comment type="subcellular location">
    <subcellularLocation>
        <location evidence="1">Membrane</location>
        <topology evidence="1">Single-pass type I membrane protein</topology>
    </subcellularLocation>
</comment>
<reference evidence="16" key="1">
    <citation type="submission" date="2022-07" db="EMBL/GenBank/DDBJ databases">
        <authorList>
            <person name="Trinca V."/>
            <person name="Uliana J.V.C."/>
            <person name="Torres T.T."/>
            <person name="Ward R.J."/>
            <person name="Monesi N."/>
        </authorList>
    </citation>
    <scope>NUCLEOTIDE SEQUENCE</scope>
    <source>
        <strain evidence="16">HSMRA1968</strain>
        <tissue evidence="16">Whole embryos</tissue>
    </source>
</reference>
<dbReference type="InterPro" id="IPR036179">
    <property type="entry name" value="Ig-like_dom_sf"/>
</dbReference>
<keyword evidence="14" id="KW-0732">Signal</keyword>
<evidence type="ECO:0000313" key="17">
    <source>
        <dbReference type="Proteomes" id="UP001151699"/>
    </source>
</evidence>
<keyword evidence="6 13" id="KW-1133">Transmembrane helix</keyword>
<dbReference type="Pfam" id="PF25609">
    <property type="entry name" value="Unc5_NetrinR_N"/>
    <property type="match status" value="1"/>
</dbReference>
<dbReference type="InterPro" id="IPR007110">
    <property type="entry name" value="Ig-like_dom"/>
</dbReference>
<evidence type="ECO:0000256" key="8">
    <source>
        <dbReference type="ARBA" id="ARBA00023157"/>
    </source>
</evidence>
<keyword evidence="7 13" id="KW-0472">Membrane</keyword>
<dbReference type="Gene3D" id="2.60.40.10">
    <property type="entry name" value="Immunoglobulins"/>
    <property type="match status" value="2"/>
</dbReference>
<evidence type="ECO:0000256" key="5">
    <source>
        <dbReference type="ARBA" id="ARBA00022737"/>
    </source>
</evidence>
<dbReference type="EMBL" id="WJQU01000002">
    <property type="protein sequence ID" value="KAJ6643788.1"/>
    <property type="molecule type" value="Genomic_DNA"/>
</dbReference>
<evidence type="ECO:0000256" key="9">
    <source>
        <dbReference type="ARBA" id="ARBA00023170"/>
    </source>
</evidence>
<dbReference type="InterPro" id="IPR057755">
    <property type="entry name" value="UNC5A-D-like_N"/>
</dbReference>
<keyword evidence="5" id="KW-0677">Repeat</keyword>
<keyword evidence="8" id="KW-1015">Disulfide bond</keyword>
<dbReference type="FunFam" id="2.60.40.10:FF:000037">
    <property type="entry name" value="Unc-5 netrin receptor C"/>
    <property type="match status" value="1"/>
</dbReference>
<feature type="chain" id="PRO_5040333973" evidence="14">
    <location>
        <begin position="24"/>
        <end position="586"/>
    </location>
</feature>
<dbReference type="PROSITE" id="PS50092">
    <property type="entry name" value="TSP1"/>
    <property type="match status" value="2"/>
</dbReference>
<evidence type="ECO:0000256" key="7">
    <source>
        <dbReference type="ARBA" id="ARBA00023136"/>
    </source>
</evidence>
<feature type="region of interest" description="Disordered" evidence="12">
    <location>
        <begin position="55"/>
        <end position="75"/>
    </location>
</feature>
<evidence type="ECO:0000256" key="10">
    <source>
        <dbReference type="ARBA" id="ARBA00023180"/>
    </source>
</evidence>
<evidence type="ECO:0000256" key="1">
    <source>
        <dbReference type="ARBA" id="ARBA00004479"/>
    </source>
</evidence>
<dbReference type="InterPro" id="IPR036383">
    <property type="entry name" value="TSP1_rpt_sf"/>
</dbReference>
<dbReference type="SUPFAM" id="SSF48726">
    <property type="entry name" value="Immunoglobulin"/>
    <property type="match status" value="1"/>
</dbReference>
<keyword evidence="10" id="KW-0325">Glycoprotein</keyword>
<dbReference type="InterPro" id="IPR013783">
    <property type="entry name" value="Ig-like_fold"/>
</dbReference>
<comment type="caution">
    <text evidence="16">The sequence shown here is derived from an EMBL/GenBank/DDBJ whole genome shotgun (WGS) entry which is preliminary data.</text>
</comment>
<dbReference type="PROSITE" id="PS50835">
    <property type="entry name" value="IG_LIKE"/>
    <property type="match status" value="1"/>
</dbReference>
<feature type="transmembrane region" description="Helical" evidence="13">
    <location>
        <begin position="495"/>
        <end position="515"/>
    </location>
</feature>
<dbReference type="SMART" id="SM00209">
    <property type="entry name" value="TSP1"/>
    <property type="match status" value="2"/>
</dbReference>
<dbReference type="InterPro" id="IPR003598">
    <property type="entry name" value="Ig_sub2"/>
</dbReference>
<protein>
    <submittedName>
        <fullName evidence="16">Netrin receptor unc-5</fullName>
    </submittedName>
</protein>
<dbReference type="SMART" id="SM00408">
    <property type="entry name" value="IGc2"/>
    <property type="match status" value="1"/>
</dbReference>
<dbReference type="FunFam" id="2.20.100.10:FF:000021">
    <property type="entry name" value="semaphorin-5B isoform X1"/>
    <property type="match status" value="1"/>
</dbReference>
<evidence type="ECO:0000256" key="13">
    <source>
        <dbReference type="SAM" id="Phobius"/>
    </source>
</evidence>
<dbReference type="Proteomes" id="UP001151699">
    <property type="component" value="Chromosome B"/>
</dbReference>
<sequence>MEFIGYMFLLMLCLTTVVKDVSNESVNKEKTPVKSDVISDLSDLPTKFGDEDDVIKIKPTTDLSKDKPSKSKDVKKFNEDHFDHKDFDSNEENYDENDEDFILSEHFPDKDDGEDSDYKNADYDEGGELGPTLDNFGTKFDGTGDGNELPIFLSEPQSTYVVRSRPAILKCKAAHALQLTFKCSGSSQPPPSSHESHVDPHTGVHLQEVTATISKDLVYEFFGKGPFKCECNAWSPRGKAKSQPATVEVAYIKKQFTVPPASVRVEAGGRAEIRCVAPNGVPLPTIEWLKNGSPLIPDTSVLVTAEGSVLINHASMQDMANYTCVASSIAGKRLSDPAAVTVFVDGGWSSWSQWTECRCPGRTPVGQKRTRTCSNPSPLNGGAPCGGPNAQKTPDCVPCPEDIQIVSPEGFDRFDLLIGGRWSAWTDWSICTTECIQIRRRTCIGVFDSTTSPAGSKLSTDNNNNNDKSSCTGREFQTAECRGGNCSKGKEDSEWALYIGLTVVCVICVALGVILSRGVRKGRRLPPYSIARTAIGYRWNYPWATDEIIHGLPMELAMDYRMNDPWATDGIIHALSMELAMGYRWN</sequence>
<accession>A0A9Q0N574</accession>
<feature type="signal peptide" evidence="14">
    <location>
        <begin position="1"/>
        <end position="23"/>
    </location>
</feature>
<dbReference type="Gene3D" id="2.20.100.10">
    <property type="entry name" value="Thrombospondin type-1 (TSP1) repeat"/>
    <property type="match status" value="2"/>
</dbReference>
<evidence type="ECO:0000259" key="15">
    <source>
        <dbReference type="PROSITE" id="PS50835"/>
    </source>
</evidence>
<name>A0A9Q0N574_9DIPT</name>
<keyword evidence="9 16" id="KW-0675">Receptor</keyword>
<evidence type="ECO:0000256" key="4">
    <source>
        <dbReference type="ARBA" id="ARBA00022692"/>
    </source>
</evidence>
<dbReference type="InterPro" id="IPR003599">
    <property type="entry name" value="Ig_sub"/>
</dbReference>
<evidence type="ECO:0000256" key="2">
    <source>
        <dbReference type="ARBA" id="ARBA00009844"/>
    </source>
</evidence>
<keyword evidence="3" id="KW-0217">Developmental protein</keyword>
<keyword evidence="17" id="KW-1185">Reference proteome</keyword>
<dbReference type="GO" id="GO:0007399">
    <property type="term" value="P:nervous system development"/>
    <property type="evidence" value="ECO:0007669"/>
    <property type="project" value="UniProtKB-ARBA"/>
</dbReference>
<dbReference type="SMART" id="SM00409">
    <property type="entry name" value="IG"/>
    <property type="match status" value="2"/>
</dbReference>
<dbReference type="GO" id="GO:0016020">
    <property type="term" value="C:membrane"/>
    <property type="evidence" value="ECO:0007669"/>
    <property type="project" value="UniProtKB-SubCell"/>
</dbReference>
<dbReference type="OrthoDB" id="5973910at2759"/>
<dbReference type="Pfam" id="PF13927">
    <property type="entry name" value="Ig_3"/>
    <property type="match status" value="1"/>
</dbReference>
<evidence type="ECO:0000256" key="6">
    <source>
        <dbReference type="ARBA" id="ARBA00022989"/>
    </source>
</evidence>